<dbReference type="InterPro" id="IPR033985">
    <property type="entry name" value="SusD-like_N"/>
</dbReference>
<evidence type="ECO:0000259" key="8">
    <source>
        <dbReference type="Pfam" id="PF14322"/>
    </source>
</evidence>
<evidence type="ECO:0000256" key="5">
    <source>
        <dbReference type="ARBA" id="ARBA00023237"/>
    </source>
</evidence>
<feature type="domain" description="RagB/SusD" evidence="7">
    <location>
        <begin position="288"/>
        <end position="460"/>
    </location>
</feature>
<evidence type="ECO:0000313" key="9">
    <source>
        <dbReference type="EMBL" id="SIT30016.1"/>
    </source>
</evidence>
<feature type="domain" description="SusD-like N-terminal" evidence="8">
    <location>
        <begin position="23"/>
        <end position="229"/>
    </location>
</feature>
<reference evidence="10" key="1">
    <citation type="submission" date="2017-01" db="EMBL/GenBank/DDBJ databases">
        <authorList>
            <person name="Varghese N."/>
            <person name="Submissions S."/>
        </authorList>
    </citation>
    <scope>NUCLEOTIDE SEQUENCE [LARGE SCALE GENOMIC DNA]</scope>
    <source>
        <strain evidence="10">DSM 21054</strain>
    </source>
</reference>
<keyword evidence="3 6" id="KW-0732">Signal</keyword>
<gene>
    <name evidence="9" type="ORF">SAMN05421788_109106</name>
</gene>
<dbReference type="SUPFAM" id="SSF48452">
    <property type="entry name" value="TPR-like"/>
    <property type="match status" value="1"/>
</dbReference>
<dbReference type="STRING" id="477680.SAMN05421788_109106"/>
<keyword evidence="10" id="KW-1185">Reference proteome</keyword>
<dbReference type="KEGG" id="fln:FLA_3567"/>
<evidence type="ECO:0000256" key="2">
    <source>
        <dbReference type="ARBA" id="ARBA00006275"/>
    </source>
</evidence>
<protein>
    <submittedName>
        <fullName evidence="9">SusD family protein</fullName>
    </submittedName>
</protein>
<dbReference type="Pfam" id="PF14322">
    <property type="entry name" value="SusD-like_3"/>
    <property type="match status" value="1"/>
</dbReference>
<organism evidence="9 10">
    <name type="scientific">Filimonas lacunae</name>
    <dbReference type="NCBI Taxonomy" id="477680"/>
    <lineage>
        <taxon>Bacteria</taxon>
        <taxon>Pseudomonadati</taxon>
        <taxon>Bacteroidota</taxon>
        <taxon>Chitinophagia</taxon>
        <taxon>Chitinophagales</taxon>
        <taxon>Chitinophagaceae</taxon>
        <taxon>Filimonas</taxon>
    </lineage>
</organism>
<dbReference type="Pfam" id="PF07980">
    <property type="entry name" value="SusD_RagB"/>
    <property type="match status" value="1"/>
</dbReference>
<dbReference type="Proteomes" id="UP000186917">
    <property type="component" value="Unassembled WGS sequence"/>
</dbReference>
<sequence length="462" mass="51678">MMKQHLYKIAFLLTCFAFTGCSKFLDVTPSTQVVNPSTIADFQEMLNSDSLGIGNYFLTDLMSDDTYMTNNMRGSIDNSYTRSYLWQNTIWNAADVDFMYSGSYTRILQMNVILSKVTSAPADTSNTVQNRNMVIAQSLIHRSWYYLQLANIYGPAYQTTSSFTDLAVPLVLAPNAAALPYRATVQEVYSQVVSDLRTAVSNSYLPGTGKDILHPGKAAGYALLARAYLYMHNYDSALLYADSSLALVNKVTNYISGYAIPTQLVDLRNNPEILMAKIAYEQTFYKMFNNYSVRNSPSLYAYLGYYDMRYSLRFDYAGAMRTTTYNGATTIVTDFSLSTPEVLLTKAECLARKGEITGAVDIVNTIATNRVRYYVPVSASTSSEALRLVLAERRRELFMHGGLRLFDLKRLNQDAATAVDLTRKGDDSTVLATLPALSSRYVMPFTQTILANNPNITQNVRQ</sequence>
<comment type="subcellular location">
    <subcellularLocation>
        <location evidence="1">Cell outer membrane</location>
    </subcellularLocation>
</comment>
<dbReference type="InterPro" id="IPR012944">
    <property type="entry name" value="SusD_RagB_dom"/>
</dbReference>
<evidence type="ECO:0000313" key="10">
    <source>
        <dbReference type="Proteomes" id="UP000186917"/>
    </source>
</evidence>
<keyword evidence="4" id="KW-0472">Membrane</keyword>
<dbReference type="AlphaFoldDB" id="A0A173MJF2"/>
<dbReference type="EMBL" id="FTOR01000009">
    <property type="protein sequence ID" value="SIT30016.1"/>
    <property type="molecule type" value="Genomic_DNA"/>
</dbReference>
<feature type="signal peptide" evidence="6">
    <location>
        <begin position="1"/>
        <end position="19"/>
    </location>
</feature>
<evidence type="ECO:0000256" key="3">
    <source>
        <dbReference type="ARBA" id="ARBA00022729"/>
    </source>
</evidence>
<dbReference type="GO" id="GO:0009279">
    <property type="term" value="C:cell outer membrane"/>
    <property type="evidence" value="ECO:0007669"/>
    <property type="project" value="UniProtKB-SubCell"/>
</dbReference>
<comment type="similarity">
    <text evidence="2">Belongs to the SusD family.</text>
</comment>
<name>A0A173MJF2_9BACT</name>
<feature type="chain" id="PRO_5030023045" evidence="6">
    <location>
        <begin position="20"/>
        <end position="462"/>
    </location>
</feature>
<proteinExistence type="inferred from homology"/>
<dbReference type="InterPro" id="IPR011990">
    <property type="entry name" value="TPR-like_helical_dom_sf"/>
</dbReference>
<evidence type="ECO:0000256" key="6">
    <source>
        <dbReference type="SAM" id="SignalP"/>
    </source>
</evidence>
<dbReference type="Gene3D" id="1.25.40.390">
    <property type="match status" value="2"/>
</dbReference>
<accession>A0A173MJF2</accession>
<evidence type="ECO:0000256" key="1">
    <source>
        <dbReference type="ARBA" id="ARBA00004442"/>
    </source>
</evidence>
<evidence type="ECO:0000259" key="7">
    <source>
        <dbReference type="Pfam" id="PF07980"/>
    </source>
</evidence>
<dbReference type="PROSITE" id="PS51257">
    <property type="entry name" value="PROKAR_LIPOPROTEIN"/>
    <property type="match status" value="1"/>
</dbReference>
<dbReference type="RefSeq" id="WP_076381428.1">
    <property type="nucleotide sequence ID" value="NZ_AP017422.1"/>
</dbReference>
<evidence type="ECO:0000256" key="4">
    <source>
        <dbReference type="ARBA" id="ARBA00023136"/>
    </source>
</evidence>
<dbReference type="OrthoDB" id="697229at2"/>
<keyword evidence="5" id="KW-0998">Cell outer membrane</keyword>